<keyword evidence="4" id="KW-0904">Protein phosphatase</keyword>
<dbReference type="SMART" id="SM00226">
    <property type="entry name" value="LMWPc"/>
    <property type="match status" value="1"/>
</dbReference>
<dbReference type="PANTHER" id="PTHR11717:SF7">
    <property type="entry name" value="LOW MOLECULAR WEIGHT PHOSPHOTYROSINE PROTEIN PHOSPHATASE"/>
    <property type="match status" value="1"/>
</dbReference>
<evidence type="ECO:0000256" key="1">
    <source>
        <dbReference type="ARBA" id="ARBA00011063"/>
    </source>
</evidence>
<dbReference type="InterPro" id="IPR017867">
    <property type="entry name" value="Tyr_phospatase_low_mol_wt"/>
</dbReference>
<evidence type="ECO:0000313" key="7">
    <source>
        <dbReference type="EMBL" id="QJR11144.1"/>
    </source>
</evidence>
<dbReference type="KEGG" id="uru:DSM104443_02215"/>
<dbReference type="Pfam" id="PF01451">
    <property type="entry name" value="LMWPc"/>
    <property type="match status" value="1"/>
</dbReference>
<dbReference type="Proteomes" id="UP000501534">
    <property type="component" value="Chromosome"/>
</dbReference>
<comment type="similarity">
    <text evidence="1">Belongs to the low molecular weight phosphotyrosine protein phosphatase family.</text>
</comment>
<evidence type="ECO:0000313" key="8">
    <source>
        <dbReference type="Proteomes" id="UP000501534"/>
    </source>
</evidence>
<evidence type="ECO:0000256" key="2">
    <source>
        <dbReference type="ARBA" id="ARBA00013064"/>
    </source>
</evidence>
<keyword evidence="3 7" id="KW-0378">Hydrolase</keyword>
<evidence type="ECO:0000256" key="3">
    <source>
        <dbReference type="ARBA" id="ARBA00022801"/>
    </source>
</evidence>
<dbReference type="AlphaFoldDB" id="A0A6M4GXC4"/>
<dbReference type="InterPro" id="IPR023485">
    <property type="entry name" value="Ptyr_pPase"/>
</dbReference>
<dbReference type="EC" id="3.1.3.48" evidence="2"/>
<evidence type="ECO:0000256" key="4">
    <source>
        <dbReference type="ARBA" id="ARBA00022912"/>
    </source>
</evidence>
<dbReference type="InterPro" id="IPR050438">
    <property type="entry name" value="LMW_PTPase"/>
</dbReference>
<dbReference type="SUPFAM" id="SSF52788">
    <property type="entry name" value="Phosphotyrosine protein phosphatases I"/>
    <property type="match status" value="1"/>
</dbReference>
<gene>
    <name evidence="7" type="ORF">DSM104443_02215</name>
</gene>
<proteinExistence type="inferred from homology"/>
<keyword evidence="8" id="KW-1185">Reference proteome</keyword>
<dbReference type="InterPro" id="IPR036196">
    <property type="entry name" value="Ptyr_pPase_sf"/>
</dbReference>
<dbReference type="EMBL" id="CP053069">
    <property type="protein sequence ID" value="QJR11144.1"/>
    <property type="molecule type" value="Genomic_DNA"/>
</dbReference>
<feature type="active site" description="Proton donor" evidence="5">
    <location>
        <position position="126"/>
    </location>
</feature>
<organism evidence="7 8">
    <name type="scientific">Usitatibacter rugosus</name>
    <dbReference type="NCBI Taxonomy" id="2732067"/>
    <lineage>
        <taxon>Bacteria</taxon>
        <taxon>Pseudomonadati</taxon>
        <taxon>Pseudomonadota</taxon>
        <taxon>Betaproteobacteria</taxon>
        <taxon>Nitrosomonadales</taxon>
        <taxon>Usitatibacteraceae</taxon>
        <taxon>Usitatibacter</taxon>
    </lineage>
</organism>
<dbReference type="CDD" id="cd16343">
    <property type="entry name" value="LMWPTP"/>
    <property type="match status" value="1"/>
</dbReference>
<dbReference type="PRINTS" id="PR00719">
    <property type="entry name" value="LMWPTPASE"/>
</dbReference>
<dbReference type="GO" id="GO:0004725">
    <property type="term" value="F:protein tyrosine phosphatase activity"/>
    <property type="evidence" value="ECO:0007669"/>
    <property type="project" value="UniProtKB-EC"/>
</dbReference>
<reference evidence="7 8" key="1">
    <citation type="submission" date="2020-04" db="EMBL/GenBank/DDBJ databases">
        <title>Usitatibacter rugosus gen. nov., sp. nov. and Usitatibacter palustris sp. nov., novel members of Usitatibacteraceae fam. nov. within the order Nitrosomonadales isolated from soil.</title>
        <authorList>
            <person name="Huber K.J."/>
            <person name="Neumann-Schaal M."/>
            <person name="Geppert A."/>
            <person name="Luckner M."/>
            <person name="Wanner G."/>
            <person name="Overmann J."/>
        </authorList>
    </citation>
    <scope>NUCLEOTIDE SEQUENCE [LARGE SCALE GENOMIC DNA]</scope>
    <source>
        <strain evidence="7 8">0125_3</strain>
    </source>
</reference>
<feature type="active site" evidence="5">
    <location>
        <position position="15"/>
    </location>
</feature>
<accession>A0A6M4GXC4</accession>
<protein>
    <recommendedName>
        <fullName evidence="2">protein-tyrosine-phosphatase</fullName>
        <ecNumber evidence="2">3.1.3.48</ecNumber>
    </recommendedName>
</protein>
<dbReference type="Gene3D" id="3.40.50.2300">
    <property type="match status" value="1"/>
</dbReference>
<dbReference type="RefSeq" id="WP_212756614.1">
    <property type="nucleotide sequence ID" value="NZ_CP053069.1"/>
</dbReference>
<evidence type="ECO:0000259" key="6">
    <source>
        <dbReference type="SMART" id="SM00226"/>
    </source>
</evidence>
<dbReference type="PANTHER" id="PTHR11717">
    <property type="entry name" value="LOW MOLECULAR WEIGHT PROTEIN TYROSINE PHOSPHATASE"/>
    <property type="match status" value="1"/>
</dbReference>
<feature type="domain" description="Phosphotyrosine protein phosphatase I" evidence="6">
    <location>
        <begin position="3"/>
        <end position="152"/>
    </location>
</feature>
<evidence type="ECO:0000256" key="5">
    <source>
        <dbReference type="PIRSR" id="PIRSR617867-1"/>
    </source>
</evidence>
<feature type="active site" description="Nucleophile" evidence="5">
    <location>
        <position position="9"/>
    </location>
</feature>
<name>A0A6M4GXC4_9PROT</name>
<sequence>MGVSVLVVCTGNICRSPTGEGVLRAKAKERGLDKAVHVASAGTHDYHIGDAPDARSMRHAIKRGYDLSAQRAQQVSEEHFEKYDYILAMDRSHLRILKALAPKGSRAKIGLYLEMSKSWKGEDVPDPYYGGPEGFETVLDMVEEAAEGWLDVMAAEIDPRAFRLDGAR</sequence>